<dbReference type="Pfam" id="PF14441">
    <property type="entry name" value="OTT_1508_deam"/>
    <property type="match status" value="1"/>
</dbReference>
<dbReference type="AlphaFoldDB" id="A0A2B7ZEI5"/>
<feature type="region of interest" description="Disordered" evidence="1">
    <location>
        <begin position="480"/>
        <end position="512"/>
    </location>
</feature>
<proteinExistence type="predicted"/>
<reference evidence="2 3" key="1">
    <citation type="submission" date="2017-10" db="EMBL/GenBank/DDBJ databases">
        <title>Comparative genomics in systemic dimorphic fungi from Ajellomycetaceae.</title>
        <authorList>
            <person name="Munoz J.F."/>
            <person name="Mcewen J.G."/>
            <person name="Clay O.K."/>
            <person name="Cuomo C.A."/>
        </authorList>
    </citation>
    <scope>NUCLEOTIDE SEQUENCE [LARGE SCALE GENOMIC DNA]</scope>
    <source>
        <strain evidence="2 3">UAMH4076</strain>
    </source>
</reference>
<evidence type="ECO:0000256" key="1">
    <source>
        <dbReference type="SAM" id="MobiDB-lite"/>
    </source>
</evidence>
<evidence type="ECO:0000313" key="3">
    <source>
        <dbReference type="Proteomes" id="UP000226031"/>
    </source>
</evidence>
<dbReference type="VEuPathDB" id="FungiDB:EMCG_00007"/>
<accession>A0A2B7ZEI5</accession>
<protein>
    <submittedName>
        <fullName evidence="2">Uncharacterized protein</fullName>
    </submittedName>
</protein>
<dbReference type="EMBL" id="PDND01000095">
    <property type="protein sequence ID" value="PGH32376.1"/>
    <property type="molecule type" value="Genomic_DNA"/>
</dbReference>
<dbReference type="InterPro" id="IPR027796">
    <property type="entry name" value="OTT_1508_deam-like"/>
</dbReference>
<organism evidence="2 3">
    <name type="scientific">[Emmonsia] crescens</name>
    <dbReference type="NCBI Taxonomy" id="73230"/>
    <lineage>
        <taxon>Eukaryota</taxon>
        <taxon>Fungi</taxon>
        <taxon>Dikarya</taxon>
        <taxon>Ascomycota</taxon>
        <taxon>Pezizomycotina</taxon>
        <taxon>Eurotiomycetes</taxon>
        <taxon>Eurotiomycetidae</taxon>
        <taxon>Onygenales</taxon>
        <taxon>Ajellomycetaceae</taxon>
        <taxon>Emergomyces</taxon>
    </lineage>
</organism>
<feature type="compositionally biased region" description="Low complexity" evidence="1">
    <location>
        <begin position="485"/>
        <end position="512"/>
    </location>
</feature>
<name>A0A2B7ZEI5_9EURO</name>
<dbReference type="Proteomes" id="UP000226031">
    <property type="component" value="Unassembled WGS sequence"/>
</dbReference>
<comment type="caution">
    <text evidence="2">The sequence shown here is derived from an EMBL/GenBank/DDBJ whole genome shotgun (WGS) entry which is preliminary data.</text>
</comment>
<sequence length="645" mass="73826">MWRSNVTREHLLQKISLLAMLGPIRDGSKIHTLKTIDDTGRSLTIEQEGEIIDNLAFLSYRRKNSRNITALCMQEDEDGQGMLVRLAVNGNAPAHIENGLQKICMALEEVAQRNNRESYDVEMFFQKIIKLDLPRISARLRLGAKYPIDKSHAMKLHRVLHQHSLTQIEPTGLAALQEKSNAFLDLYRQLKLCSASQRKEKEEKREEEERGHTESPSAMWDVMTQLLKLAHELGQSRSLAAALYQSLLDTVEKDALLDWLRKLGQYYKASHKLVLAARRKWRLFQQIRIETFQVEVPNEVRLPSRPGSALPLIQSLRDSTDVAKLLQRFRGSESRADTALLQRLDRTRPSIKVHAEIKLLFYYESHPEIKKPRVICANKDACYLCDLFFKVHGQFQVLRTFGKLNERWILPDWLNDLPEDRISFLKATIEEFSSCLDSLIIRILRHRERRPDPMESTLCLSARWSNSTLGKLTFLQGLRGKERPSTTAIQSSSSHPSQHIETQRSSGATSPSGSYSSVFIAKHYLPSETRFSEFEVLRPGATVEKRLGVDRSFLLTIEKFCVILSFNAAVDVSCSEGEELRAHVHLLSSEEKVDPDNVPQDVTPLKGIQEGTELTIECGEKRSQQIFYVSWRNEVIAIYYSCRDG</sequence>
<keyword evidence="3" id="KW-1185">Reference proteome</keyword>
<evidence type="ECO:0000313" key="2">
    <source>
        <dbReference type="EMBL" id="PGH32376.1"/>
    </source>
</evidence>
<gene>
    <name evidence="2" type="ORF">GX50_04856</name>
</gene>